<dbReference type="RefSeq" id="WP_088619241.1">
    <property type="nucleotide sequence ID" value="NZ_CP022129.1"/>
</dbReference>
<name>A0A1Z4BYP0_9GAMM</name>
<accession>A0A1Z4BYP0</accession>
<dbReference type="NCBIfam" id="TIGR02687">
    <property type="entry name" value="BREX-1 system phosphatase PglZ type A"/>
    <property type="match status" value="1"/>
</dbReference>
<evidence type="ECO:0000313" key="1">
    <source>
        <dbReference type="EMBL" id="ASF46369.1"/>
    </source>
</evidence>
<evidence type="ECO:0000313" key="2">
    <source>
        <dbReference type="Proteomes" id="UP000197019"/>
    </source>
</evidence>
<protein>
    <submittedName>
        <fullName evidence="1">TIGR02687 family protein</fullName>
    </submittedName>
</protein>
<gene>
    <name evidence="1" type="ORF">CEK71_09935</name>
</gene>
<sequence>MSLQRITDSLAALFAVQPIVFWHDAEGEFAATVDNLVPENAALVRLQDTPALQVKLAIERQPGQCWLLYSTQPEPDPYADWLLDIRLRSKSFKADSASILLAELGLASQNLRGHLKARAKFLRSSARVGRLKRLVLASDTADDLDRKMLAVLVRADQPELFAILLRLFVAFVQEGEVDLNAQPKIWQDIIANDLEEAFWQAVKTQLGYAEAEPGLRDLLFRILVTDFSRSVGAKPVGALQHFVLPERRLAANASVFASRWRADMAHYSSYNLMSAAVGQDLALAHLLSGLSADDLAEVMTFEDVERRIISDLKDRVLGGAGAALEAVLALIARRRDGHWANPVLANTHDVNRALAASYDALEAAIHFLALKDQYQDGFSFASGKAGFSAYQTGLFRFDQGYRHFNRAYELVEPMGWSVLHEVKQRIEAAYSGWFMPQLSSAWGNILEGGSGLLSSWQLPGVINQQHFFAKVVAPLSDDGAKRVFVVISDAFRFEVAEELVQAINSKSRIKASLSAMLGVLPSYTGLGMAALLPHQRLAYKINSNLELSADGKPVSSMEQRGAYLGLHGGAAIKAEDLVAMGKEKGREFVRDRRLIYIYHDRIDLIGDKQASETKTFEAAADTVIELAQLVGFIVNSLNGYNVLVTADHGFIYQESALAEADKSVLADKPKGTLLAKKRYVLGQGLGTNAKAWSGNTALTAGTGADGSLDFWLPKGINRFHFTGGARFVHGGAMPQEIVVPVITVRASESELAKTKAASISLLGASNKVVTNTQRFEFIQNEAVSERVLPRTVVVCLRDGDQPISNEQTVTFDSPSQLLDERKRSVVLTVLSGAYDRNKDYFLVARDATTKVEMLRVPLQVDLAFSNDF</sequence>
<keyword evidence="2" id="KW-1185">Reference proteome</keyword>
<reference evidence="1 2" key="1">
    <citation type="submission" date="2017-06" db="EMBL/GenBank/DDBJ databases">
        <title>Genome Sequencing of the methanotroph Methylovulum psychrotolerants str. HV10-M2 isolated from a high-altitude environment.</title>
        <authorList>
            <person name="Mateos-Rivera A."/>
        </authorList>
    </citation>
    <scope>NUCLEOTIDE SEQUENCE [LARGE SCALE GENOMIC DNA]</scope>
    <source>
        <strain evidence="1 2">HV10_M2</strain>
    </source>
</reference>
<dbReference type="Proteomes" id="UP000197019">
    <property type="component" value="Chromosome"/>
</dbReference>
<dbReference type="InterPro" id="IPR014060">
    <property type="entry name" value="PglZ"/>
</dbReference>
<organism evidence="1 2">
    <name type="scientific">Methylovulum psychrotolerans</name>
    <dbReference type="NCBI Taxonomy" id="1704499"/>
    <lineage>
        <taxon>Bacteria</taxon>
        <taxon>Pseudomonadati</taxon>
        <taxon>Pseudomonadota</taxon>
        <taxon>Gammaproteobacteria</taxon>
        <taxon>Methylococcales</taxon>
        <taxon>Methylococcaceae</taxon>
        <taxon>Methylovulum</taxon>
    </lineage>
</organism>
<proteinExistence type="predicted"/>
<dbReference type="OrthoDB" id="9769734at2"/>
<dbReference type="Pfam" id="PF08665">
    <property type="entry name" value="PglZ"/>
    <property type="match status" value="1"/>
</dbReference>
<dbReference type="EMBL" id="CP022129">
    <property type="protein sequence ID" value="ASF46369.1"/>
    <property type="molecule type" value="Genomic_DNA"/>
</dbReference>
<dbReference type="AlphaFoldDB" id="A0A1Z4BYP0"/>
<dbReference type="KEGG" id="mpsy:CEK71_09935"/>